<reference evidence="2 3" key="1">
    <citation type="submission" date="2019-01" db="EMBL/GenBank/DDBJ databases">
        <authorList>
            <person name="Chen W.-M."/>
        </authorList>
    </citation>
    <scope>NUCLEOTIDE SEQUENCE [LARGE SCALE GENOMIC DNA]</scope>
    <source>
        <strain evidence="2 3">YBJ-36</strain>
    </source>
</reference>
<sequence length="150" mass="17181">MTYFNLKAKAFIILLTAALFGSGAYAQAQTGGVVGAQTYAENFFKAYKEDTRKAVFELFKTNPRIDSGKLEDIVKTIDKERKNIGDYHGKELITQKKASGSLVLYSYLVKHDVQPVRFTFMFYKPKNDWIIYRFYFDGNVDSELQDSAKL</sequence>
<proteinExistence type="predicted"/>
<dbReference type="RefSeq" id="WP_127704319.1">
    <property type="nucleotide sequence ID" value="NZ_SACK01000002.1"/>
</dbReference>
<evidence type="ECO:0000313" key="3">
    <source>
        <dbReference type="Proteomes" id="UP000282759"/>
    </source>
</evidence>
<organism evidence="2 3">
    <name type="scientific">Mucilaginibacter limnophilus</name>
    <dbReference type="NCBI Taxonomy" id="1932778"/>
    <lineage>
        <taxon>Bacteria</taxon>
        <taxon>Pseudomonadati</taxon>
        <taxon>Bacteroidota</taxon>
        <taxon>Sphingobacteriia</taxon>
        <taxon>Sphingobacteriales</taxon>
        <taxon>Sphingobacteriaceae</taxon>
        <taxon>Mucilaginibacter</taxon>
    </lineage>
</organism>
<dbReference type="OrthoDB" id="1367364at2"/>
<feature type="signal peptide" evidence="1">
    <location>
        <begin position="1"/>
        <end position="28"/>
    </location>
</feature>
<keyword evidence="3" id="KW-1185">Reference proteome</keyword>
<evidence type="ECO:0000313" key="2">
    <source>
        <dbReference type="EMBL" id="RVU01955.1"/>
    </source>
</evidence>
<gene>
    <name evidence="2" type="ORF">EOD41_08360</name>
</gene>
<evidence type="ECO:0008006" key="4">
    <source>
        <dbReference type="Google" id="ProtNLM"/>
    </source>
</evidence>
<dbReference type="Proteomes" id="UP000282759">
    <property type="component" value="Unassembled WGS sequence"/>
</dbReference>
<keyword evidence="1" id="KW-0732">Signal</keyword>
<comment type="caution">
    <text evidence="2">The sequence shown here is derived from an EMBL/GenBank/DDBJ whole genome shotgun (WGS) entry which is preliminary data.</text>
</comment>
<name>A0A3S2WZP2_9SPHI</name>
<dbReference type="EMBL" id="SACK01000002">
    <property type="protein sequence ID" value="RVU01955.1"/>
    <property type="molecule type" value="Genomic_DNA"/>
</dbReference>
<protein>
    <recommendedName>
        <fullName evidence="4">DUF3887 domain-containing protein</fullName>
    </recommendedName>
</protein>
<dbReference type="AlphaFoldDB" id="A0A3S2WZP2"/>
<evidence type="ECO:0000256" key="1">
    <source>
        <dbReference type="SAM" id="SignalP"/>
    </source>
</evidence>
<accession>A0A3S2WZP2</accession>
<feature type="chain" id="PRO_5018547322" description="DUF3887 domain-containing protein" evidence="1">
    <location>
        <begin position="29"/>
        <end position="150"/>
    </location>
</feature>